<dbReference type="InterPro" id="IPR011334">
    <property type="entry name" value="UDP-acyl_GlcNac_deAcase_C"/>
</dbReference>
<keyword evidence="5" id="KW-0444">Lipid biosynthesis</keyword>
<proteinExistence type="predicted"/>
<dbReference type="PANTHER" id="PTHR33694:SF1">
    <property type="entry name" value="UDP-3-O-ACYL-N-ACETYLGLUCOSAMINE DEACETYLASE 1, MITOCHONDRIAL-RELATED"/>
    <property type="match status" value="1"/>
</dbReference>
<evidence type="ECO:0000256" key="3">
    <source>
        <dbReference type="ARBA" id="ARBA00005002"/>
    </source>
</evidence>
<dbReference type="SUPFAM" id="SSF54211">
    <property type="entry name" value="Ribosomal protein S5 domain 2-like"/>
    <property type="match status" value="2"/>
</dbReference>
<protein>
    <recommendedName>
        <fullName evidence="4">UDP-3-O-acyl-N-acetylglucosamine deacetylase</fullName>
        <ecNumber evidence="4">3.5.1.108</ecNumber>
    </recommendedName>
</protein>
<evidence type="ECO:0000313" key="13">
    <source>
        <dbReference type="Proteomes" id="UP000006420"/>
    </source>
</evidence>
<gene>
    <name evidence="12" type="ORF">HMPREF9456_02932</name>
</gene>
<dbReference type="Pfam" id="PF03331">
    <property type="entry name" value="LpxC"/>
    <property type="match status" value="2"/>
</dbReference>
<name>F8X3X3_9BACT</name>
<comment type="cofactor">
    <cofactor evidence="1">
        <name>Zn(2+)</name>
        <dbReference type="ChEBI" id="CHEBI:29105"/>
    </cofactor>
</comment>
<dbReference type="AlphaFoldDB" id="F8X3X3"/>
<comment type="caution">
    <text evidence="12">The sequence shown here is derived from an EMBL/GenBank/DDBJ whole genome shotgun (WGS) entry which is preliminary data.</text>
</comment>
<dbReference type="GO" id="GO:0016020">
    <property type="term" value="C:membrane"/>
    <property type="evidence" value="ECO:0007669"/>
    <property type="project" value="GOC"/>
</dbReference>
<comment type="pathway">
    <text evidence="3">Glycolipid biosynthesis; lipid IV(A) biosynthesis; lipid IV(A) from (3R)-3-hydroxytetradecanoyl-[acyl-carrier-protein] and UDP-N-acetyl-alpha-D-glucosamine: step 2/6.</text>
</comment>
<accession>F8X3X3</accession>
<dbReference type="UniPathway" id="UPA00359">
    <property type="reaction ID" value="UER00478"/>
</dbReference>
<keyword evidence="13" id="KW-1185">Reference proteome</keyword>
<comment type="function">
    <text evidence="2">Catalyzes the hydrolysis of UDP-3-O-myristoyl-N-acetylglucosamine to form UDP-3-O-myristoylglucosamine and acetate, the committed step in lipid A biosynthesis.</text>
</comment>
<keyword evidence="6" id="KW-0441">Lipid A biosynthesis</keyword>
<dbReference type="STRING" id="742767.HMPREF9456_02932"/>
<evidence type="ECO:0000256" key="6">
    <source>
        <dbReference type="ARBA" id="ARBA00022556"/>
    </source>
</evidence>
<evidence type="ECO:0000256" key="4">
    <source>
        <dbReference type="ARBA" id="ARBA00012745"/>
    </source>
</evidence>
<dbReference type="EC" id="3.5.1.108" evidence="4"/>
<evidence type="ECO:0000256" key="1">
    <source>
        <dbReference type="ARBA" id="ARBA00001947"/>
    </source>
</evidence>
<sequence length="308" mass="34388">MGKGLHSGLNVKIKFNPAPEDHGYKIRRIDLPGGPILDAVAENVVSTERSTVIGSATIQIGTVEHALAALYACEIDNCLIDVDAPEFPIMDGSSISFVQKILETGITIQNARRIYISFPRKRIKVRDEVTGASLILRPSDSFSIKSSISFDSVLLKQQEAYLPGLSSFIKDFASARTFVFVREIESLIDKNLIKGGDMDNAIIIYDQIMEQKKLDKLCDMLCVKKRHANHLGYVMNTSLRTPDEPARHKLLDIIGDIALVGYFIKGEIVANRPGHTINNIFAREIRKNINIRQKAEMLNISGFYWSQP</sequence>
<reference evidence="12 13" key="1">
    <citation type="submission" date="2011-04" db="EMBL/GenBank/DDBJ databases">
        <title>The Genome Sequence of Dysgonomonas mossii DSM 22836.</title>
        <authorList>
            <consortium name="The Broad Institute Genome Sequencing Platform"/>
            <person name="Earl A."/>
            <person name="Ward D."/>
            <person name="Feldgarden M."/>
            <person name="Gevers D."/>
            <person name="Pudlo N."/>
            <person name="Martens E."/>
            <person name="Allen-Vercoe E."/>
            <person name="Young S.K."/>
            <person name="Zeng Q."/>
            <person name="Gargeya S."/>
            <person name="Fitzgerald M."/>
            <person name="Haas B."/>
            <person name="Abouelleil A."/>
            <person name="Alvarado L."/>
            <person name="Arachchi H.M."/>
            <person name="Berlin A."/>
            <person name="Brown A."/>
            <person name="Chapman S.B."/>
            <person name="Chen Z."/>
            <person name="Dunbar C."/>
            <person name="Freedman E."/>
            <person name="Gearin G."/>
            <person name="Gellesch M."/>
            <person name="Goldberg J."/>
            <person name="Griggs A."/>
            <person name="Gujja S."/>
            <person name="Heiman D."/>
            <person name="Howarth C."/>
            <person name="Larson L."/>
            <person name="Lui A."/>
            <person name="MacDonald P.J.P."/>
            <person name="Mehta T."/>
            <person name="Montmayeur A."/>
            <person name="Murphy C."/>
            <person name="Neiman D."/>
            <person name="Pearson M."/>
            <person name="Priest M."/>
            <person name="Roberts A."/>
            <person name="Saif S."/>
            <person name="Shea T."/>
            <person name="Shenoy N."/>
            <person name="Sisk P."/>
            <person name="Stolte C."/>
            <person name="Sykes S."/>
            <person name="Yandava C."/>
            <person name="Wortman J."/>
            <person name="Nusbaum C."/>
            <person name="Birren B."/>
        </authorList>
    </citation>
    <scope>NUCLEOTIDE SEQUENCE [LARGE SCALE GENOMIC DNA]</scope>
    <source>
        <strain evidence="12 13">DSM 22836</strain>
    </source>
</reference>
<keyword evidence="7" id="KW-0479">Metal-binding</keyword>
<dbReference type="Proteomes" id="UP000006420">
    <property type="component" value="Unassembled WGS sequence"/>
</dbReference>
<dbReference type="InterPro" id="IPR004463">
    <property type="entry name" value="UDP-acyl_GlcNac_deAcase"/>
</dbReference>
<evidence type="ECO:0000313" key="12">
    <source>
        <dbReference type="EMBL" id="EGK05262.1"/>
    </source>
</evidence>
<dbReference type="HOGENOM" id="CLU_046528_1_0_10"/>
<dbReference type="InterPro" id="IPR015870">
    <property type="entry name" value="UDP-acyl_N-AcGlcN_deAcase_N"/>
</dbReference>
<dbReference type="eggNOG" id="COG0774">
    <property type="taxonomic scope" value="Bacteria"/>
</dbReference>
<dbReference type="Gene3D" id="3.30.1700.10">
    <property type="entry name" value="lpxc deacetylase, domain 2"/>
    <property type="match status" value="1"/>
</dbReference>
<evidence type="ECO:0000256" key="9">
    <source>
        <dbReference type="ARBA" id="ARBA00022833"/>
    </source>
</evidence>
<evidence type="ECO:0000256" key="7">
    <source>
        <dbReference type="ARBA" id="ARBA00022723"/>
    </source>
</evidence>
<dbReference type="Gene3D" id="3.30.230.20">
    <property type="entry name" value="lpxc deacetylase, domain 1"/>
    <property type="match status" value="1"/>
</dbReference>
<evidence type="ECO:0000256" key="2">
    <source>
        <dbReference type="ARBA" id="ARBA00002923"/>
    </source>
</evidence>
<dbReference type="GO" id="GO:0046872">
    <property type="term" value="F:metal ion binding"/>
    <property type="evidence" value="ECO:0007669"/>
    <property type="project" value="UniProtKB-KW"/>
</dbReference>
<dbReference type="GO" id="GO:0103117">
    <property type="term" value="F:UDP-3-O-acyl-N-acetylglucosamine deacetylase activity"/>
    <property type="evidence" value="ECO:0007669"/>
    <property type="project" value="UniProtKB-EC"/>
</dbReference>
<keyword evidence="9" id="KW-0862">Zinc</keyword>
<keyword evidence="10" id="KW-0443">Lipid metabolism</keyword>
<keyword evidence="8" id="KW-0378">Hydrolase</keyword>
<comment type="catalytic activity">
    <reaction evidence="11">
        <text>a UDP-3-O-[(3R)-3-hydroxyacyl]-N-acetyl-alpha-D-glucosamine + H2O = a UDP-3-O-[(3R)-3-hydroxyacyl]-alpha-D-glucosamine + acetate</text>
        <dbReference type="Rhea" id="RHEA:67816"/>
        <dbReference type="ChEBI" id="CHEBI:15377"/>
        <dbReference type="ChEBI" id="CHEBI:30089"/>
        <dbReference type="ChEBI" id="CHEBI:137740"/>
        <dbReference type="ChEBI" id="CHEBI:173225"/>
        <dbReference type="EC" id="3.5.1.108"/>
    </reaction>
</comment>
<dbReference type="GO" id="GO:0009245">
    <property type="term" value="P:lipid A biosynthetic process"/>
    <property type="evidence" value="ECO:0007669"/>
    <property type="project" value="UniProtKB-KW"/>
</dbReference>
<evidence type="ECO:0000256" key="8">
    <source>
        <dbReference type="ARBA" id="ARBA00022801"/>
    </source>
</evidence>
<dbReference type="EMBL" id="ADLW01000016">
    <property type="protein sequence ID" value="EGK05262.1"/>
    <property type="molecule type" value="Genomic_DNA"/>
</dbReference>
<dbReference type="InterPro" id="IPR020568">
    <property type="entry name" value="Ribosomal_Su5_D2-typ_SF"/>
</dbReference>
<organism evidence="12 13">
    <name type="scientific">Dysgonomonas mossii DSM 22836</name>
    <dbReference type="NCBI Taxonomy" id="742767"/>
    <lineage>
        <taxon>Bacteria</taxon>
        <taxon>Pseudomonadati</taxon>
        <taxon>Bacteroidota</taxon>
        <taxon>Bacteroidia</taxon>
        <taxon>Bacteroidales</taxon>
        <taxon>Dysgonomonadaceae</taxon>
        <taxon>Dysgonomonas</taxon>
    </lineage>
</organism>
<evidence type="ECO:0000256" key="10">
    <source>
        <dbReference type="ARBA" id="ARBA00023098"/>
    </source>
</evidence>
<dbReference type="PANTHER" id="PTHR33694">
    <property type="entry name" value="UDP-3-O-ACYL-N-ACETYLGLUCOSAMINE DEACETYLASE 1, MITOCHONDRIAL-RELATED"/>
    <property type="match status" value="1"/>
</dbReference>
<evidence type="ECO:0000256" key="11">
    <source>
        <dbReference type="ARBA" id="ARBA00024535"/>
    </source>
</evidence>
<evidence type="ECO:0000256" key="5">
    <source>
        <dbReference type="ARBA" id="ARBA00022516"/>
    </source>
</evidence>